<protein>
    <recommendedName>
        <fullName evidence="4">Cytochrome c domain-containing protein</fullName>
    </recommendedName>
</protein>
<keyword evidence="1" id="KW-0732">Signal</keyword>
<accession>A0A3E1NE80</accession>
<sequence>MKKTATMLLLIAFAYSLIWSKCSSHDAQTQQTNDSTKVGTGPQELAYVPIDSSLFAKPGEIQGWVNKFDDASIEAHAWNLWGGLTALTEQKYPVKDTADKYHIPQVSMAVFNTWWDEYEVFNPPATRAARTTLRFHGPRQAASAAGKASADVHSGEVMSFNKYSKEFLDYVDAHQFYYLKSLTDLKKNQVKAIPTDFEAKKSMMLKPTFIVASPDKPVLIPYWKGPSMTVAGTTDPDRPVSTTWTQWVLFNPTNQNIAPGTPFTTQYSRKDGSLHDTTLTQYEVVGRDYFYYLPLAPADISYIKAGNIFTIGGVSPDSMKTGDLALLIGCHVTSIEFFQNWTWQTYWWSPHPSKTPPASANVKPPFTHYDMMPCYYMIDKNKQPFISQNPYLEPSIIAPIVLYDKFSRGLGVRSNCMSCHHSAAFPTANMDPSPASMLIGSYIGAGDVQPDNNIFRQGTPNQRVQTNFMWSIILLKQAVTSPDGKDSLGIYLNPNK</sequence>
<evidence type="ECO:0000256" key="1">
    <source>
        <dbReference type="SAM" id="SignalP"/>
    </source>
</evidence>
<keyword evidence="3" id="KW-1185">Reference proteome</keyword>
<dbReference type="RefSeq" id="WP_116849143.1">
    <property type="nucleotide sequence ID" value="NZ_QTJU01000010.1"/>
</dbReference>
<comment type="caution">
    <text evidence="2">The sequence shown here is derived from an EMBL/GenBank/DDBJ whole genome shotgun (WGS) entry which is preliminary data.</text>
</comment>
<organism evidence="2 3">
    <name type="scientific">Deminuibacter soli</name>
    <dbReference type="NCBI Taxonomy" id="2291815"/>
    <lineage>
        <taxon>Bacteria</taxon>
        <taxon>Pseudomonadati</taxon>
        <taxon>Bacteroidota</taxon>
        <taxon>Chitinophagia</taxon>
        <taxon>Chitinophagales</taxon>
        <taxon>Chitinophagaceae</taxon>
        <taxon>Deminuibacter</taxon>
    </lineage>
</organism>
<gene>
    <name evidence="2" type="ORF">DXN05_20380</name>
</gene>
<dbReference type="EMBL" id="QTJU01000010">
    <property type="protein sequence ID" value="RFM26270.1"/>
    <property type="molecule type" value="Genomic_DNA"/>
</dbReference>
<evidence type="ECO:0008006" key="4">
    <source>
        <dbReference type="Google" id="ProtNLM"/>
    </source>
</evidence>
<dbReference type="Proteomes" id="UP000261284">
    <property type="component" value="Unassembled WGS sequence"/>
</dbReference>
<feature type="chain" id="PRO_5017743278" description="Cytochrome c domain-containing protein" evidence="1">
    <location>
        <begin position="28"/>
        <end position="496"/>
    </location>
</feature>
<evidence type="ECO:0000313" key="3">
    <source>
        <dbReference type="Proteomes" id="UP000261284"/>
    </source>
</evidence>
<dbReference type="OrthoDB" id="280897at2"/>
<proteinExistence type="predicted"/>
<reference evidence="2 3" key="1">
    <citation type="submission" date="2018-08" db="EMBL/GenBank/DDBJ databases">
        <title>Chitinophagaceae sp. K23C18032701, a novel bacterium isolated from forest soil.</title>
        <authorList>
            <person name="Wang C."/>
        </authorList>
    </citation>
    <scope>NUCLEOTIDE SEQUENCE [LARGE SCALE GENOMIC DNA]</scope>
    <source>
        <strain evidence="2 3">K23C18032701</strain>
    </source>
</reference>
<feature type="signal peptide" evidence="1">
    <location>
        <begin position="1"/>
        <end position="27"/>
    </location>
</feature>
<name>A0A3E1NE80_9BACT</name>
<evidence type="ECO:0000313" key="2">
    <source>
        <dbReference type="EMBL" id="RFM26270.1"/>
    </source>
</evidence>
<dbReference type="AlphaFoldDB" id="A0A3E1NE80"/>